<dbReference type="HAMAP" id="MF_00171">
    <property type="entry name" value="TruA"/>
    <property type="match status" value="1"/>
</dbReference>
<dbReference type="NCBIfam" id="TIGR00071">
    <property type="entry name" value="hisT_truA"/>
    <property type="match status" value="1"/>
</dbReference>
<dbReference type="EMBL" id="SOJK01000288">
    <property type="protein sequence ID" value="TET43140.1"/>
    <property type="molecule type" value="Genomic_DNA"/>
</dbReference>
<dbReference type="InterPro" id="IPR020097">
    <property type="entry name" value="PsdUridine_synth_TruA_a/b_dom"/>
</dbReference>
<name>A0A523UKU2_UNCAE</name>
<dbReference type="EC" id="5.4.99.12" evidence="4"/>
<feature type="active site" description="Nucleophile" evidence="4 5">
    <location>
        <position position="55"/>
    </location>
</feature>
<feature type="binding site" evidence="4 6">
    <location>
        <position position="113"/>
    </location>
    <ligand>
        <name>substrate</name>
    </ligand>
</feature>
<evidence type="ECO:0000259" key="8">
    <source>
        <dbReference type="Pfam" id="PF01416"/>
    </source>
</evidence>
<dbReference type="InterPro" id="IPR020094">
    <property type="entry name" value="TruA/RsuA/RluB/E/F_N"/>
</dbReference>
<gene>
    <name evidence="4 9" type="primary">truA</name>
    <name evidence="9" type="ORF">E3J59_06910</name>
</gene>
<evidence type="ECO:0000256" key="2">
    <source>
        <dbReference type="ARBA" id="ARBA00022694"/>
    </source>
</evidence>
<dbReference type="PIRSF" id="PIRSF001430">
    <property type="entry name" value="tRNA_psdUrid_synth"/>
    <property type="match status" value="1"/>
</dbReference>
<dbReference type="Gene3D" id="3.30.70.660">
    <property type="entry name" value="Pseudouridine synthase I, catalytic domain, C-terminal subdomain"/>
    <property type="match status" value="1"/>
</dbReference>
<dbReference type="FunFam" id="3.30.70.580:FF:000001">
    <property type="entry name" value="tRNA pseudouridine synthase A"/>
    <property type="match status" value="1"/>
</dbReference>
<reference evidence="9 10" key="1">
    <citation type="submission" date="2019-03" db="EMBL/GenBank/DDBJ databases">
        <title>Metabolic potential of uncultured bacteria and archaea associated with petroleum seepage in deep-sea sediments.</title>
        <authorList>
            <person name="Dong X."/>
            <person name="Hubert C."/>
        </authorList>
    </citation>
    <scope>NUCLEOTIDE SEQUENCE [LARGE SCALE GENOMIC DNA]</scope>
    <source>
        <strain evidence="9">E29_bin78</strain>
    </source>
</reference>
<dbReference type="InterPro" id="IPR001406">
    <property type="entry name" value="PsdUridine_synth_TruA"/>
</dbReference>
<dbReference type="Gene3D" id="3.30.70.580">
    <property type="entry name" value="Pseudouridine synthase I, catalytic domain, N-terminal subdomain"/>
    <property type="match status" value="1"/>
</dbReference>
<evidence type="ECO:0000313" key="9">
    <source>
        <dbReference type="EMBL" id="TET43140.1"/>
    </source>
</evidence>
<comment type="caution">
    <text evidence="9">The sequence shown here is derived from an EMBL/GenBank/DDBJ whole genome shotgun (WGS) entry which is preliminary data.</text>
</comment>
<evidence type="ECO:0000313" key="10">
    <source>
        <dbReference type="Proteomes" id="UP000320679"/>
    </source>
</evidence>
<feature type="domain" description="Pseudouridine synthase I TruA alpha/beta" evidence="8">
    <location>
        <begin position="12"/>
        <end position="104"/>
    </location>
</feature>
<sequence>MLRVRNIKVILEYDGSSYCGWQRQPRHPTVQELVENSLGKLFKERIKLSVAGRTDRGVHAKGQVINFVTCSSIPVPVIRPALNSYLPPDIKVKKVQEVSLNFHAQKSALSRLYRYIIYNHPFPNPFYRNFSWYVPFSLEIGNMKEASRYLIGRHDFSSFLAQGSPVYSPVREIEKVVFFIKGRFMVIYIRADSFLYRMVRNIIGTLVQVGRGEILPPRVKEILDARDRTAAGPTAPPQGLYLVRIRYPLSSPK</sequence>
<dbReference type="CDD" id="cd02570">
    <property type="entry name" value="PseudoU_synth_EcTruA"/>
    <property type="match status" value="1"/>
</dbReference>
<evidence type="ECO:0000256" key="4">
    <source>
        <dbReference type="HAMAP-Rule" id="MF_00171"/>
    </source>
</evidence>
<dbReference type="PANTHER" id="PTHR11142">
    <property type="entry name" value="PSEUDOURIDYLATE SYNTHASE"/>
    <property type="match status" value="1"/>
</dbReference>
<protein>
    <recommendedName>
        <fullName evidence="4">tRNA pseudouridine synthase A</fullName>
        <ecNumber evidence="4">5.4.99.12</ecNumber>
    </recommendedName>
    <alternativeName>
        <fullName evidence="4">tRNA pseudouridine(38-40) synthase</fullName>
    </alternativeName>
    <alternativeName>
        <fullName evidence="4">tRNA pseudouridylate synthase I</fullName>
    </alternativeName>
    <alternativeName>
        <fullName evidence="4">tRNA-uridine isomerase I</fullName>
    </alternativeName>
</protein>
<evidence type="ECO:0000256" key="6">
    <source>
        <dbReference type="PIRSR" id="PIRSR001430-2"/>
    </source>
</evidence>
<comment type="similarity">
    <text evidence="1 4 7">Belongs to the tRNA pseudouridine synthase TruA family.</text>
</comment>
<evidence type="ECO:0000256" key="7">
    <source>
        <dbReference type="RuleBase" id="RU003792"/>
    </source>
</evidence>
<organism evidence="9 10">
    <name type="scientific">Aerophobetes bacterium</name>
    <dbReference type="NCBI Taxonomy" id="2030807"/>
    <lineage>
        <taxon>Bacteria</taxon>
        <taxon>Candidatus Aerophobota</taxon>
    </lineage>
</organism>
<comment type="function">
    <text evidence="4">Formation of pseudouridine at positions 38, 39 and 40 in the anticodon stem and loop of transfer RNAs.</text>
</comment>
<evidence type="ECO:0000256" key="5">
    <source>
        <dbReference type="PIRSR" id="PIRSR001430-1"/>
    </source>
</evidence>
<comment type="caution">
    <text evidence="4">Lacks conserved residue(s) required for the propagation of feature annotation.</text>
</comment>
<accession>A0A523UKU2</accession>
<dbReference type="GO" id="GO:0031119">
    <property type="term" value="P:tRNA pseudouridine synthesis"/>
    <property type="evidence" value="ECO:0007669"/>
    <property type="project" value="UniProtKB-UniRule"/>
</dbReference>
<dbReference type="AlphaFoldDB" id="A0A523UKU2"/>
<comment type="catalytic activity">
    <reaction evidence="4 7">
        <text>uridine(38/39/40) in tRNA = pseudouridine(38/39/40) in tRNA</text>
        <dbReference type="Rhea" id="RHEA:22376"/>
        <dbReference type="Rhea" id="RHEA-COMP:10085"/>
        <dbReference type="Rhea" id="RHEA-COMP:10087"/>
        <dbReference type="ChEBI" id="CHEBI:65314"/>
        <dbReference type="ChEBI" id="CHEBI:65315"/>
        <dbReference type="EC" id="5.4.99.12"/>
    </reaction>
</comment>
<dbReference type="PANTHER" id="PTHR11142:SF0">
    <property type="entry name" value="TRNA PSEUDOURIDINE SYNTHASE-LIKE 1"/>
    <property type="match status" value="1"/>
</dbReference>
<evidence type="ECO:0000256" key="1">
    <source>
        <dbReference type="ARBA" id="ARBA00009375"/>
    </source>
</evidence>
<dbReference type="GO" id="GO:0003723">
    <property type="term" value="F:RNA binding"/>
    <property type="evidence" value="ECO:0007669"/>
    <property type="project" value="InterPro"/>
</dbReference>
<keyword evidence="3 4" id="KW-0413">Isomerase</keyword>
<dbReference type="Pfam" id="PF01416">
    <property type="entry name" value="PseudoU_synth_1"/>
    <property type="match status" value="2"/>
</dbReference>
<dbReference type="GO" id="GO:0160147">
    <property type="term" value="F:tRNA pseudouridine(38-40) synthase activity"/>
    <property type="evidence" value="ECO:0007669"/>
    <property type="project" value="UniProtKB-EC"/>
</dbReference>
<proteinExistence type="inferred from homology"/>
<comment type="subunit">
    <text evidence="4">Homodimer.</text>
</comment>
<dbReference type="InterPro" id="IPR020103">
    <property type="entry name" value="PsdUridine_synth_cat_dom_sf"/>
</dbReference>
<evidence type="ECO:0000256" key="3">
    <source>
        <dbReference type="ARBA" id="ARBA00023235"/>
    </source>
</evidence>
<dbReference type="InterPro" id="IPR020095">
    <property type="entry name" value="PsdUridine_synth_TruA_C"/>
</dbReference>
<keyword evidence="2 4" id="KW-0819">tRNA processing</keyword>
<feature type="domain" description="Pseudouridine synthase I TruA alpha/beta" evidence="8">
    <location>
        <begin position="146"/>
        <end position="248"/>
    </location>
</feature>
<dbReference type="Proteomes" id="UP000320679">
    <property type="component" value="Unassembled WGS sequence"/>
</dbReference>
<dbReference type="SUPFAM" id="SSF55120">
    <property type="entry name" value="Pseudouridine synthase"/>
    <property type="match status" value="1"/>
</dbReference>